<evidence type="ECO:0000259" key="1">
    <source>
        <dbReference type="PROSITE" id="PS50097"/>
    </source>
</evidence>
<dbReference type="PROSITE" id="PS50097">
    <property type="entry name" value="BTB"/>
    <property type="match status" value="1"/>
</dbReference>
<dbReference type="STRING" id="404692.A0A0J6Y6B1"/>
<accession>A0A0J6Y6B1</accession>
<dbReference type="Proteomes" id="UP000054565">
    <property type="component" value="Unassembled WGS sequence"/>
</dbReference>
<reference evidence="3" key="1">
    <citation type="journal article" date="2010" name="Genome Res.">
        <title>Population genomic sequencing of Coccidioides fungi reveals recent hybridization and transposon control.</title>
        <authorList>
            <person name="Neafsey D.E."/>
            <person name="Barker B.M."/>
            <person name="Sharpton T.J."/>
            <person name="Stajich J.E."/>
            <person name="Park D.J."/>
            <person name="Whiston E."/>
            <person name="Hung C.-Y."/>
            <person name="McMahan C."/>
            <person name="White J."/>
            <person name="Sykes S."/>
            <person name="Heiman D."/>
            <person name="Young S."/>
            <person name="Zeng Q."/>
            <person name="Abouelleil A."/>
            <person name="Aftuck L."/>
            <person name="Bessette D."/>
            <person name="Brown A."/>
            <person name="FitzGerald M."/>
            <person name="Lui A."/>
            <person name="Macdonald J.P."/>
            <person name="Priest M."/>
            <person name="Orbach M.J."/>
            <person name="Galgiani J.N."/>
            <person name="Kirkland T.N."/>
            <person name="Cole G.T."/>
            <person name="Birren B.W."/>
            <person name="Henn M.R."/>
            <person name="Taylor J.W."/>
            <person name="Rounsley S.D."/>
        </authorList>
    </citation>
    <scope>NUCLEOTIDE SEQUENCE [LARGE SCALE GENOMIC DNA]</scope>
    <source>
        <strain evidence="3">RMSCC 2394</strain>
    </source>
</reference>
<dbReference type="SUPFAM" id="SSF54695">
    <property type="entry name" value="POZ domain"/>
    <property type="match status" value="1"/>
</dbReference>
<dbReference type="OrthoDB" id="2414723at2759"/>
<dbReference type="PANTHER" id="PTHR11145:SF8">
    <property type="entry name" value="RE57120P"/>
    <property type="match status" value="1"/>
</dbReference>
<dbReference type="AlphaFoldDB" id="A0A0J6Y6B1"/>
<gene>
    <name evidence="2" type="ORF">CIRG_10036</name>
</gene>
<dbReference type="GO" id="GO:0051260">
    <property type="term" value="P:protein homooligomerization"/>
    <property type="evidence" value="ECO:0007669"/>
    <property type="project" value="InterPro"/>
</dbReference>
<organism evidence="2 3">
    <name type="scientific">Coccidioides immitis RMSCC 2394</name>
    <dbReference type="NCBI Taxonomy" id="404692"/>
    <lineage>
        <taxon>Eukaryota</taxon>
        <taxon>Fungi</taxon>
        <taxon>Dikarya</taxon>
        <taxon>Ascomycota</taxon>
        <taxon>Pezizomycotina</taxon>
        <taxon>Eurotiomycetes</taxon>
        <taxon>Eurotiomycetidae</taxon>
        <taxon>Onygenales</taxon>
        <taxon>Onygenaceae</taxon>
        <taxon>Coccidioides</taxon>
    </lineage>
</organism>
<evidence type="ECO:0000313" key="3">
    <source>
        <dbReference type="Proteomes" id="UP000054565"/>
    </source>
</evidence>
<dbReference type="InterPro" id="IPR045068">
    <property type="entry name" value="BACURD1-3"/>
</dbReference>
<dbReference type="EMBL" id="DS028102">
    <property type="protein sequence ID" value="KMP02213.1"/>
    <property type="molecule type" value="Genomic_DNA"/>
</dbReference>
<protein>
    <recommendedName>
        <fullName evidence="1">BTB domain-containing protein</fullName>
    </recommendedName>
</protein>
<dbReference type="Gene3D" id="3.30.710.10">
    <property type="entry name" value="Potassium Channel Kv1.1, Chain A"/>
    <property type="match status" value="1"/>
</dbReference>
<dbReference type="Pfam" id="PF02214">
    <property type="entry name" value="BTB_2"/>
    <property type="match status" value="1"/>
</dbReference>
<dbReference type="InterPro" id="IPR000210">
    <property type="entry name" value="BTB/POZ_dom"/>
</dbReference>
<feature type="domain" description="BTB" evidence="1">
    <location>
        <begin position="10"/>
        <end position="78"/>
    </location>
</feature>
<dbReference type="InterPro" id="IPR011333">
    <property type="entry name" value="SKP1/BTB/POZ_sf"/>
</dbReference>
<sequence length="251" mass="28673">METEAPSASERVVLRVGESQYFTTVGTLVEKSQYFKSYFSGAWPIEKEEDGSIFIEGDPHAFDYVMQYLRRGTFPLAFDVQRGHNYSMYSRVLEEAKYFQCPLLVAWLEDACYNKCVTWRVETTIQEATELASSGNGSTRDPKFSPYSKCAEKVYECPRGIPGHRGGKACGRKCRNAQGNDPREFDTESVIEKWIVARTEYLPHLGWMTDSGKDFLAHLATRPTLDMNPGLCERAFISRRMKALLCYLLLF</sequence>
<dbReference type="InterPro" id="IPR003131">
    <property type="entry name" value="T1-type_BTB"/>
</dbReference>
<dbReference type="PANTHER" id="PTHR11145">
    <property type="entry name" value="BTB/POZ DOMAIN-CONTAINING ADAPTER FOR CUL3-MEDIATED RHOA DEGRADATION PROTEIN FAMILY MEMBER"/>
    <property type="match status" value="1"/>
</dbReference>
<evidence type="ECO:0000313" key="2">
    <source>
        <dbReference type="EMBL" id="KMP02213.1"/>
    </source>
</evidence>
<dbReference type="SMART" id="SM00225">
    <property type="entry name" value="BTB"/>
    <property type="match status" value="1"/>
</dbReference>
<name>A0A0J6Y6B1_COCIT</name>
<proteinExistence type="predicted"/>